<dbReference type="eggNOG" id="ENOG502Z7TF">
    <property type="taxonomic scope" value="Bacteria"/>
</dbReference>
<proteinExistence type="predicted"/>
<dbReference type="PANTHER" id="PTHR37539">
    <property type="entry name" value="SECRETED PROTEIN-RELATED"/>
    <property type="match status" value="1"/>
</dbReference>
<organism evidence="2 3">
    <name type="scientific">Gordonia effusa NBRC 100432</name>
    <dbReference type="NCBI Taxonomy" id="1077974"/>
    <lineage>
        <taxon>Bacteria</taxon>
        <taxon>Bacillati</taxon>
        <taxon>Actinomycetota</taxon>
        <taxon>Actinomycetes</taxon>
        <taxon>Mycobacteriales</taxon>
        <taxon>Gordoniaceae</taxon>
        <taxon>Gordonia</taxon>
    </lineage>
</organism>
<dbReference type="GO" id="GO:0016491">
    <property type="term" value="F:oxidoreductase activity"/>
    <property type="evidence" value="ECO:0007669"/>
    <property type="project" value="InterPro"/>
</dbReference>
<dbReference type="STRING" id="1077974.GOEFS_106_01380"/>
<protein>
    <recommendedName>
        <fullName evidence="1">ER-bound oxygenase mpaB/mpaB'/Rubber oxygenase catalytic domain-containing protein</fullName>
    </recommendedName>
</protein>
<dbReference type="InterPro" id="IPR037473">
    <property type="entry name" value="Lcp-like"/>
</dbReference>
<reference evidence="2 3" key="1">
    <citation type="submission" date="2011-12" db="EMBL/GenBank/DDBJ databases">
        <title>Whole genome shotgun sequence of Gordonia effusa NBRC 100432.</title>
        <authorList>
            <person name="Yoshida I."/>
            <person name="Takarada H."/>
            <person name="Hosoyama A."/>
            <person name="Tsuchikane K."/>
            <person name="Katsumata H."/>
            <person name="Yamazaki S."/>
            <person name="Fujita N."/>
        </authorList>
    </citation>
    <scope>NUCLEOTIDE SEQUENCE [LARGE SCALE GENOMIC DNA]</scope>
    <source>
        <strain evidence="2 3">NBRC 100432</strain>
    </source>
</reference>
<evidence type="ECO:0000313" key="3">
    <source>
        <dbReference type="Proteomes" id="UP000035034"/>
    </source>
</evidence>
<gene>
    <name evidence="2" type="ORF">GOEFS_106_01380</name>
</gene>
<dbReference type="OrthoDB" id="7614910at2"/>
<dbReference type="Proteomes" id="UP000035034">
    <property type="component" value="Unassembled WGS sequence"/>
</dbReference>
<dbReference type="Pfam" id="PF09995">
    <property type="entry name" value="MPAB_Lcp_cat"/>
    <property type="match status" value="1"/>
</dbReference>
<dbReference type="EMBL" id="BAEH01000106">
    <property type="protein sequence ID" value="GAB20240.1"/>
    <property type="molecule type" value="Genomic_DNA"/>
</dbReference>
<accession>H0R589</accession>
<feature type="domain" description="ER-bound oxygenase mpaB/mpaB'/Rubber oxygenase catalytic" evidence="1">
    <location>
        <begin position="142"/>
        <end position="263"/>
    </location>
</feature>
<sequence length="266" mass="28684">MSARIPQRHPAGPCRIPAGVATFSRLLGIRGPDAAQFRRLGEALTEGDPLMDELVGWMIEAGMKSTRPLFEQALARGIDSVTNAPAPLREFFAIVEDTPSWVDPAKLRLGAQTMNSGGADGLFIARDVALLGGYSFSGFNQTLLRTGALEKGSNKRFAETSQWALDVIADGGLELFGAGYRSTLRVRLIHSLVRRHVVDLPDWDSERWGLPINQTDMAATLVGALVAPMVGGLGIGLVNKPSEYSAVGHLARYVGWLMGVDDEFLP</sequence>
<keyword evidence="3" id="KW-1185">Reference proteome</keyword>
<name>H0R589_9ACTN</name>
<dbReference type="RefSeq" id="WP_007319575.1">
    <property type="nucleotide sequence ID" value="NZ_BAEH01000106.1"/>
</dbReference>
<dbReference type="InterPro" id="IPR018713">
    <property type="entry name" value="MPAB/Lcp_cat_dom"/>
</dbReference>
<evidence type="ECO:0000313" key="2">
    <source>
        <dbReference type="EMBL" id="GAB20240.1"/>
    </source>
</evidence>
<dbReference type="AlphaFoldDB" id="H0R589"/>
<evidence type="ECO:0000259" key="1">
    <source>
        <dbReference type="Pfam" id="PF09995"/>
    </source>
</evidence>
<feature type="non-terminal residue" evidence="2">
    <location>
        <position position="266"/>
    </location>
</feature>
<comment type="caution">
    <text evidence="2">The sequence shown here is derived from an EMBL/GenBank/DDBJ whole genome shotgun (WGS) entry which is preliminary data.</text>
</comment>
<dbReference type="PANTHER" id="PTHR37539:SF1">
    <property type="entry name" value="ER-BOUND OXYGENASE MPAB_MPAB'_RUBBER OXYGENASE CATALYTIC DOMAIN-CONTAINING PROTEIN"/>
    <property type="match status" value="1"/>
</dbReference>